<feature type="binding site" evidence="2">
    <location>
        <position position="72"/>
    </location>
    <ligand>
        <name>substrate</name>
    </ligand>
</feature>
<dbReference type="GO" id="GO:1990966">
    <property type="term" value="P:ATP generation from poly-ADP-D-ribose"/>
    <property type="evidence" value="ECO:0007669"/>
    <property type="project" value="TreeGrafter"/>
</dbReference>
<dbReference type="GO" id="GO:0005634">
    <property type="term" value="C:nucleus"/>
    <property type="evidence" value="ECO:0007669"/>
    <property type="project" value="TreeGrafter"/>
</dbReference>
<dbReference type="InterPro" id="IPR007724">
    <property type="entry name" value="Poly_GlycHdrlase"/>
</dbReference>
<evidence type="ECO:0000313" key="4">
    <source>
        <dbReference type="EMBL" id="VDO95743.1"/>
    </source>
</evidence>
<protein>
    <submittedName>
        <fullName evidence="6">Poly(ADP-ribose) glycohydrolase</fullName>
    </submittedName>
</protein>
<dbReference type="GO" id="GO:0009225">
    <property type="term" value="P:nucleotide-sugar metabolic process"/>
    <property type="evidence" value="ECO:0007669"/>
    <property type="project" value="TreeGrafter"/>
</dbReference>
<evidence type="ECO:0000256" key="2">
    <source>
        <dbReference type="PIRSR" id="PIRSR607724-2"/>
    </source>
</evidence>
<accession>A0A183JRU1</accession>
<reference evidence="4 5" key="2">
    <citation type="submission" date="2018-11" db="EMBL/GenBank/DDBJ databases">
        <authorList>
            <consortium name="Pathogen Informatics"/>
        </authorList>
    </citation>
    <scope>NUCLEOTIDE SEQUENCE [LARGE SCALE GENOMIC DNA]</scope>
    <source>
        <strain evidence="4">Dakar</strain>
        <strain evidence="5">Dakar, Senegal</strain>
    </source>
</reference>
<evidence type="ECO:0000313" key="5">
    <source>
        <dbReference type="Proteomes" id="UP000279833"/>
    </source>
</evidence>
<dbReference type="Proteomes" id="UP000279833">
    <property type="component" value="Unassembled WGS sequence"/>
</dbReference>
<dbReference type="WBParaSite" id="SCUD_0000543001-mRNA-1">
    <property type="protein sequence ID" value="SCUD_0000543001-mRNA-1"/>
    <property type="gene ID" value="SCUD_0000543001"/>
</dbReference>
<dbReference type="AlphaFoldDB" id="A0A183JRU1"/>
<evidence type="ECO:0000259" key="3">
    <source>
        <dbReference type="Pfam" id="PF05028"/>
    </source>
</evidence>
<feature type="active site" evidence="1">
    <location>
        <position position="73"/>
    </location>
</feature>
<dbReference type="InterPro" id="IPR046372">
    <property type="entry name" value="PARG_cat_C"/>
</dbReference>
<proteinExistence type="predicted"/>
<gene>
    <name evidence="4" type="ORF">SCUD_LOCUS5429</name>
</gene>
<feature type="domain" description="PARG catalytic Macro" evidence="3">
    <location>
        <begin position="52"/>
        <end position="126"/>
    </location>
</feature>
<dbReference type="GO" id="GO:0005737">
    <property type="term" value="C:cytoplasm"/>
    <property type="evidence" value="ECO:0007669"/>
    <property type="project" value="TreeGrafter"/>
</dbReference>
<sequence>PTPLVVREPCSTTDFRPFGFINNILATGRQRVRLQWQWLYMRGRVSILIDGADVDFANSYLGGGVLNSGCVQEEIMFALRPELLVSCLFVERLGFDETLIIEGAEQYSVGSGYADDFCWAGDFIHSDSGMKRTVSLVRYNY</sequence>
<dbReference type="GO" id="GO:0005975">
    <property type="term" value="P:carbohydrate metabolic process"/>
    <property type="evidence" value="ECO:0007669"/>
    <property type="project" value="InterPro"/>
</dbReference>
<feature type="active site" evidence="1">
    <location>
        <position position="55"/>
    </location>
</feature>
<feature type="binding site" evidence="2">
    <location>
        <position position="58"/>
    </location>
    <ligand>
        <name>substrate</name>
    </ligand>
</feature>
<dbReference type="PANTHER" id="PTHR12837:SF0">
    <property type="entry name" value="POLY(ADP-RIBOSE) GLYCOHYDROLASE"/>
    <property type="match status" value="1"/>
</dbReference>
<evidence type="ECO:0000313" key="6">
    <source>
        <dbReference type="WBParaSite" id="SCUD_0000543001-mRNA-1"/>
    </source>
</evidence>
<dbReference type="GO" id="GO:0004649">
    <property type="term" value="F:poly(ADP-ribose) glycohydrolase activity"/>
    <property type="evidence" value="ECO:0007669"/>
    <property type="project" value="InterPro"/>
</dbReference>
<evidence type="ECO:0000256" key="1">
    <source>
        <dbReference type="PIRSR" id="PIRSR607724-1"/>
    </source>
</evidence>
<feature type="binding site" evidence="2">
    <location>
        <position position="113"/>
    </location>
    <ligand>
        <name>substrate</name>
    </ligand>
</feature>
<name>A0A183JRU1_9TREM</name>
<dbReference type="EMBL" id="UZAK01008918">
    <property type="protein sequence ID" value="VDO95743.1"/>
    <property type="molecule type" value="Genomic_DNA"/>
</dbReference>
<keyword evidence="5" id="KW-1185">Reference proteome</keyword>
<organism evidence="6">
    <name type="scientific">Schistosoma curassoni</name>
    <dbReference type="NCBI Taxonomy" id="6186"/>
    <lineage>
        <taxon>Eukaryota</taxon>
        <taxon>Metazoa</taxon>
        <taxon>Spiralia</taxon>
        <taxon>Lophotrochozoa</taxon>
        <taxon>Platyhelminthes</taxon>
        <taxon>Trematoda</taxon>
        <taxon>Digenea</taxon>
        <taxon>Strigeidida</taxon>
        <taxon>Schistosomatoidea</taxon>
        <taxon>Schistosomatidae</taxon>
        <taxon>Schistosoma</taxon>
    </lineage>
</organism>
<feature type="active site" evidence="1">
    <location>
        <position position="74"/>
    </location>
</feature>
<dbReference type="PANTHER" id="PTHR12837">
    <property type="entry name" value="POLY ADP-RIBOSE GLYCOHYDROLASE"/>
    <property type="match status" value="1"/>
</dbReference>
<dbReference type="Pfam" id="PF05028">
    <property type="entry name" value="PARG_cat_C"/>
    <property type="match status" value="1"/>
</dbReference>
<dbReference type="GO" id="GO:0006282">
    <property type="term" value="P:regulation of DNA repair"/>
    <property type="evidence" value="ECO:0007669"/>
    <property type="project" value="InterPro"/>
</dbReference>
<dbReference type="STRING" id="6186.A0A183JRU1"/>
<reference evidence="6" key="1">
    <citation type="submission" date="2016-06" db="UniProtKB">
        <authorList>
            <consortium name="WormBaseParasite"/>
        </authorList>
    </citation>
    <scope>IDENTIFICATION</scope>
</reference>